<reference evidence="1 2" key="1">
    <citation type="submission" date="2020-07" db="EMBL/GenBank/DDBJ databases">
        <title>Complete genome and description of Selenomonas timonensis sp. nov., a new bacterium isolated from a gingivitis subject.</title>
        <authorList>
            <person name="Antezack A."/>
        </authorList>
    </citation>
    <scope>NUCLEOTIDE SEQUENCE [LARGE SCALE GENOMIC DNA]</scope>
    <source>
        <strain evidence="1 2">Marseille-Q3039</strain>
    </source>
</reference>
<dbReference type="RefSeq" id="WP_009439780.1">
    <property type="nucleotide sequence ID" value="NZ_CP060204.1"/>
</dbReference>
<gene>
    <name evidence="1" type="ORF">H1B31_07100</name>
</gene>
<organism evidence="1 2">
    <name type="scientific">Selenomonas timonae</name>
    <dbReference type="NCBI Taxonomy" id="2754044"/>
    <lineage>
        <taxon>Bacteria</taxon>
        <taxon>Bacillati</taxon>
        <taxon>Bacillota</taxon>
        <taxon>Negativicutes</taxon>
        <taxon>Selenomonadales</taxon>
        <taxon>Selenomonadaceae</taxon>
        <taxon>Selenomonas</taxon>
    </lineage>
</organism>
<accession>A0A7G7VHR7</accession>
<keyword evidence="2" id="KW-1185">Reference proteome</keyword>
<sequence length="101" mass="11988">MTMNDREITDLVRQMAAPPKPPTYGEAEVEELVRMHAGGRHRMRSEAEILARYNLGRQQYRQLKFSRENNREQQQMLYAELKVLGWVLGRKERDVVMEINQ</sequence>
<evidence type="ECO:0000313" key="2">
    <source>
        <dbReference type="Proteomes" id="UP000515480"/>
    </source>
</evidence>
<protein>
    <submittedName>
        <fullName evidence="1">Uncharacterized protein</fullName>
    </submittedName>
</protein>
<proteinExistence type="predicted"/>
<dbReference type="AlphaFoldDB" id="A0A7G7VHR7"/>
<name>A0A7G7VHR7_9FIRM</name>
<dbReference type="KEGG" id="stim:H1B31_07100"/>
<dbReference type="EMBL" id="CP060204">
    <property type="protein sequence ID" value="QNH53660.1"/>
    <property type="molecule type" value="Genomic_DNA"/>
</dbReference>
<evidence type="ECO:0000313" key="1">
    <source>
        <dbReference type="EMBL" id="QNH53660.1"/>
    </source>
</evidence>
<dbReference type="Proteomes" id="UP000515480">
    <property type="component" value="Chromosome"/>
</dbReference>